<protein>
    <submittedName>
        <fullName evidence="2">Uncharacterized protein</fullName>
    </submittedName>
</protein>
<gene>
    <name evidence="2" type="ORF">TREES_T100003905</name>
</gene>
<accession>L9KYS7</accession>
<evidence type="ECO:0000313" key="3">
    <source>
        <dbReference type="Proteomes" id="UP000011518"/>
    </source>
</evidence>
<evidence type="ECO:0000313" key="2">
    <source>
        <dbReference type="EMBL" id="ELW68095.1"/>
    </source>
</evidence>
<dbReference type="AlphaFoldDB" id="L9KYS7"/>
<organism evidence="2 3">
    <name type="scientific">Tupaia chinensis</name>
    <name type="common">Chinese tree shrew</name>
    <name type="synonym">Tupaia belangeri chinensis</name>
    <dbReference type="NCBI Taxonomy" id="246437"/>
    <lineage>
        <taxon>Eukaryota</taxon>
        <taxon>Metazoa</taxon>
        <taxon>Chordata</taxon>
        <taxon>Craniata</taxon>
        <taxon>Vertebrata</taxon>
        <taxon>Euteleostomi</taxon>
        <taxon>Mammalia</taxon>
        <taxon>Eutheria</taxon>
        <taxon>Euarchontoglires</taxon>
        <taxon>Scandentia</taxon>
        <taxon>Tupaiidae</taxon>
        <taxon>Tupaia</taxon>
    </lineage>
</organism>
<dbReference type="EMBL" id="KB320579">
    <property type="protein sequence ID" value="ELW68095.1"/>
    <property type="molecule type" value="Genomic_DNA"/>
</dbReference>
<evidence type="ECO:0000256" key="1">
    <source>
        <dbReference type="SAM" id="MobiDB-lite"/>
    </source>
</evidence>
<feature type="region of interest" description="Disordered" evidence="1">
    <location>
        <begin position="44"/>
        <end position="75"/>
    </location>
</feature>
<reference evidence="3" key="2">
    <citation type="journal article" date="2013" name="Nat. Commun.">
        <title>Genome of the Chinese tree shrew.</title>
        <authorList>
            <person name="Fan Y."/>
            <person name="Huang Z.Y."/>
            <person name="Cao C.C."/>
            <person name="Chen C.S."/>
            <person name="Chen Y.X."/>
            <person name="Fan D.D."/>
            <person name="He J."/>
            <person name="Hou H.L."/>
            <person name="Hu L."/>
            <person name="Hu X.T."/>
            <person name="Jiang X.T."/>
            <person name="Lai R."/>
            <person name="Lang Y.S."/>
            <person name="Liang B."/>
            <person name="Liao S.G."/>
            <person name="Mu D."/>
            <person name="Ma Y.Y."/>
            <person name="Niu Y.Y."/>
            <person name="Sun X.Q."/>
            <person name="Xia J.Q."/>
            <person name="Xiao J."/>
            <person name="Xiong Z.Q."/>
            <person name="Xu L."/>
            <person name="Yang L."/>
            <person name="Zhang Y."/>
            <person name="Zhao W."/>
            <person name="Zhao X.D."/>
            <person name="Zheng Y.T."/>
            <person name="Zhou J.M."/>
            <person name="Zhu Y.B."/>
            <person name="Zhang G.J."/>
            <person name="Wang J."/>
            <person name="Yao Y.G."/>
        </authorList>
    </citation>
    <scope>NUCLEOTIDE SEQUENCE [LARGE SCALE GENOMIC DNA]</scope>
</reference>
<keyword evidence="3" id="KW-1185">Reference proteome</keyword>
<proteinExistence type="predicted"/>
<reference evidence="3" key="1">
    <citation type="submission" date="2012-07" db="EMBL/GenBank/DDBJ databases">
        <title>Genome of the Chinese tree shrew, a rising model animal genetically related to primates.</title>
        <authorList>
            <person name="Zhang G."/>
            <person name="Fan Y."/>
            <person name="Yao Y."/>
            <person name="Huang Z."/>
        </authorList>
    </citation>
    <scope>NUCLEOTIDE SEQUENCE [LARGE SCALE GENOMIC DNA]</scope>
</reference>
<dbReference type="InParanoid" id="L9KYS7"/>
<dbReference type="Proteomes" id="UP000011518">
    <property type="component" value="Unassembled WGS sequence"/>
</dbReference>
<name>L9KYS7_TUPCH</name>
<sequence>MLPAGLERRRPWERQAQLAELESLNKPQRPTLVGISSLLHAHTGTDGVEESVPLERTRSSREMPLGGRSGSGGRTALVAVGMTGLGGSQRPSHQCCLLQRQLTVSFSDQAGRLHTQSQTDACLGLAVARGDSTARAVHELSTDLAMT</sequence>